<reference evidence="12" key="1">
    <citation type="submission" date="2022-11" db="EMBL/GenBank/DDBJ databases">
        <title>Isolation and characterization of PLA-degrading bacterium Massilia sp. from Antarctic soil.</title>
        <authorList>
            <person name="Sato K."/>
            <person name="Gomez-Fuentes C."/>
            <person name="Ahmad S.A."/>
            <person name="Zulkharnain A."/>
        </authorList>
    </citation>
    <scope>NUCLEOTIDE SEQUENCE</scope>
    <source>
        <strain evidence="12">N-3</strain>
    </source>
</reference>
<protein>
    <recommendedName>
        <fullName evidence="14">Type II secretion system protein M</fullName>
    </recommendedName>
</protein>
<dbReference type="InterPro" id="IPR007690">
    <property type="entry name" value="T2SS_GspM"/>
</dbReference>
<evidence type="ECO:0000256" key="9">
    <source>
        <dbReference type="ARBA" id="ARBA00023136"/>
    </source>
</evidence>
<name>A0ABM8C1B8_9BURK</name>
<dbReference type="RefSeq" id="WP_281911966.1">
    <property type="nucleotide sequence ID" value="NZ_AP026966.1"/>
</dbReference>
<evidence type="ECO:0000256" key="1">
    <source>
        <dbReference type="ARBA" id="ARBA00004377"/>
    </source>
</evidence>
<dbReference type="Gene3D" id="3.30.1360.100">
    <property type="entry name" value="General secretion pathway protein M, EpsM"/>
    <property type="match status" value="1"/>
</dbReference>
<evidence type="ECO:0000256" key="2">
    <source>
        <dbReference type="ARBA" id="ARBA00010637"/>
    </source>
</evidence>
<keyword evidence="6 11" id="KW-0812">Transmembrane</keyword>
<evidence type="ECO:0000256" key="10">
    <source>
        <dbReference type="SAM" id="Coils"/>
    </source>
</evidence>
<feature type="coiled-coil region" evidence="10">
    <location>
        <begin position="61"/>
        <end position="88"/>
    </location>
</feature>
<keyword evidence="13" id="KW-1185">Reference proteome</keyword>
<evidence type="ECO:0000256" key="6">
    <source>
        <dbReference type="ARBA" id="ARBA00022692"/>
    </source>
</evidence>
<organism evidence="12 13">
    <name type="scientific">Massilia varians</name>
    <dbReference type="NCBI Taxonomy" id="457921"/>
    <lineage>
        <taxon>Bacteria</taxon>
        <taxon>Pseudomonadati</taxon>
        <taxon>Pseudomonadota</taxon>
        <taxon>Betaproteobacteria</taxon>
        <taxon>Burkholderiales</taxon>
        <taxon>Oxalobacteraceae</taxon>
        <taxon>Telluria group</taxon>
        <taxon>Massilia</taxon>
    </lineage>
</organism>
<comment type="subcellular location">
    <subcellularLocation>
        <location evidence="1">Cell inner membrane</location>
        <topology evidence="1">Single-pass membrane protein</topology>
    </subcellularLocation>
</comment>
<evidence type="ECO:0000256" key="3">
    <source>
        <dbReference type="ARBA" id="ARBA00022448"/>
    </source>
</evidence>
<keyword evidence="7" id="KW-0653">Protein transport</keyword>
<evidence type="ECO:0000256" key="4">
    <source>
        <dbReference type="ARBA" id="ARBA00022475"/>
    </source>
</evidence>
<dbReference type="Pfam" id="PF04612">
    <property type="entry name" value="T2SSM"/>
    <property type="match status" value="1"/>
</dbReference>
<dbReference type="Proteomes" id="UP001163336">
    <property type="component" value="Chromosome"/>
</dbReference>
<keyword evidence="10" id="KW-0175">Coiled coil</keyword>
<keyword evidence="9 11" id="KW-0472">Membrane</keyword>
<evidence type="ECO:0000256" key="7">
    <source>
        <dbReference type="ARBA" id="ARBA00022927"/>
    </source>
</evidence>
<proteinExistence type="inferred from homology"/>
<evidence type="ECO:0000256" key="11">
    <source>
        <dbReference type="SAM" id="Phobius"/>
    </source>
</evidence>
<evidence type="ECO:0000313" key="13">
    <source>
        <dbReference type="Proteomes" id="UP001163336"/>
    </source>
</evidence>
<comment type="similarity">
    <text evidence="2">Belongs to the GSP M family.</text>
</comment>
<evidence type="ECO:0000313" key="12">
    <source>
        <dbReference type="EMBL" id="BDT56981.1"/>
    </source>
</evidence>
<dbReference type="InterPro" id="IPR023229">
    <property type="entry name" value="T2SS_M_periplasmic_sf"/>
</dbReference>
<gene>
    <name evidence="12" type="ORF">MasN3_04750</name>
</gene>
<evidence type="ECO:0000256" key="5">
    <source>
        <dbReference type="ARBA" id="ARBA00022519"/>
    </source>
</evidence>
<evidence type="ECO:0008006" key="14">
    <source>
        <dbReference type="Google" id="ProtNLM"/>
    </source>
</evidence>
<evidence type="ECO:0000256" key="8">
    <source>
        <dbReference type="ARBA" id="ARBA00022989"/>
    </source>
</evidence>
<feature type="transmembrane region" description="Helical" evidence="11">
    <location>
        <begin position="36"/>
        <end position="58"/>
    </location>
</feature>
<keyword evidence="4" id="KW-1003">Cell membrane</keyword>
<keyword evidence="5" id="KW-0997">Cell inner membrane</keyword>
<accession>A0ABM8C1B8</accession>
<dbReference type="EMBL" id="AP026966">
    <property type="protein sequence ID" value="BDT56981.1"/>
    <property type="molecule type" value="Genomic_DNA"/>
</dbReference>
<keyword evidence="8 11" id="KW-1133">Transmembrane helix</keyword>
<dbReference type="SUPFAM" id="SSF103054">
    <property type="entry name" value="General secretion pathway protein M, EpsM"/>
    <property type="match status" value="1"/>
</dbReference>
<keyword evidence="3" id="KW-0813">Transport</keyword>
<sequence length="180" mass="18907">MKAAGNVGAQLGAKFGALRERALAWWLGRTDQERKFLTVGGIVVGVSLVYALLLAPAIEGRDSLKRSLPALRQQAAQLQTMAAEAQALAATPAPSVAPMSAEGLNASMAQRGLKAASVTMTGEYAKIQFNGVSFANLVSWLDAQRRENRVQVQDATFTALAAVGQVDATLTLRQASAPAQ</sequence>